<dbReference type="InterPro" id="IPR050855">
    <property type="entry name" value="NDM-1-like"/>
</dbReference>
<dbReference type="GO" id="GO:0042597">
    <property type="term" value="C:periplasmic space"/>
    <property type="evidence" value="ECO:0007669"/>
    <property type="project" value="UniProtKB-SubCell"/>
</dbReference>
<evidence type="ECO:0000256" key="12">
    <source>
        <dbReference type="SAM" id="SignalP"/>
    </source>
</evidence>
<evidence type="ECO:0000256" key="5">
    <source>
        <dbReference type="ARBA" id="ARBA00012865"/>
    </source>
</evidence>
<keyword evidence="10" id="KW-0862">Zinc</keyword>
<dbReference type="SUPFAM" id="SSF56281">
    <property type="entry name" value="Metallo-hydrolase/oxidoreductase"/>
    <property type="match status" value="1"/>
</dbReference>
<evidence type="ECO:0000256" key="1">
    <source>
        <dbReference type="ARBA" id="ARBA00001526"/>
    </source>
</evidence>
<comment type="caution">
    <text evidence="14">The sequence shown here is derived from an EMBL/GenBank/DDBJ whole genome shotgun (WGS) entry which is preliminary data.</text>
</comment>
<evidence type="ECO:0000256" key="6">
    <source>
        <dbReference type="ARBA" id="ARBA00022723"/>
    </source>
</evidence>
<gene>
    <name evidence="14" type="ORF">H7F51_13110</name>
</gene>
<feature type="domain" description="Metallo-beta-lactamase" evidence="13">
    <location>
        <begin position="132"/>
        <end position="314"/>
    </location>
</feature>
<dbReference type="GO" id="GO:0008800">
    <property type="term" value="F:beta-lactamase activity"/>
    <property type="evidence" value="ECO:0007669"/>
    <property type="project" value="UniProtKB-EC"/>
</dbReference>
<dbReference type="InterPro" id="IPR001279">
    <property type="entry name" value="Metallo-B-lactamas"/>
</dbReference>
<sequence length="366" mass="39460">MKRALRIGLAAAALLAGGAGLAQELSEQQAAGGQRQDDLLPQITPAADRHFAAAYKAGEGLFPGPLQLCNSARPAGLKWDLSKMIDRAGPTNAELMRMGKTRAEFLAGGGIERRAPAPTRIFDNVYYVGIEDVTAWAITTSEGIILIDSLNNSREWIDRIEPGMHKVGLDPARIRYVIVTHGHGDHFGGAAYIAKKYGARIMMSAVDWEIAPSMVDKPFFDAPPPRDLSITDGQVFRLGNQSVRMFITPGHTRGTISLIFPVTDRGRRHVALLWGGTGFNFPHTADRFAIYSGSARRMMGLAKAGRADVVLSPHSDFDGAIGRIAKLGQRGPRGPNPFVVGAAGVARYLTVLGECAQAYSAQMRSR</sequence>
<dbReference type="GO" id="GO:0017001">
    <property type="term" value="P:antibiotic catabolic process"/>
    <property type="evidence" value="ECO:0007669"/>
    <property type="project" value="InterPro"/>
</dbReference>
<dbReference type="Proteomes" id="UP000566813">
    <property type="component" value="Unassembled WGS sequence"/>
</dbReference>
<keyword evidence="11" id="KW-0046">Antibiotic resistance</keyword>
<evidence type="ECO:0000259" key="13">
    <source>
        <dbReference type="SMART" id="SM00849"/>
    </source>
</evidence>
<evidence type="ECO:0000256" key="10">
    <source>
        <dbReference type="ARBA" id="ARBA00022833"/>
    </source>
</evidence>
<evidence type="ECO:0000313" key="15">
    <source>
        <dbReference type="Proteomes" id="UP000566813"/>
    </source>
</evidence>
<organism evidence="14 15">
    <name type="scientific">Novosphingobium flavum</name>
    <dbReference type="NCBI Taxonomy" id="1778672"/>
    <lineage>
        <taxon>Bacteria</taxon>
        <taxon>Pseudomonadati</taxon>
        <taxon>Pseudomonadota</taxon>
        <taxon>Alphaproteobacteria</taxon>
        <taxon>Sphingomonadales</taxon>
        <taxon>Sphingomonadaceae</taxon>
        <taxon>Novosphingobium</taxon>
    </lineage>
</organism>
<keyword evidence="9 14" id="KW-0378">Hydrolase</keyword>
<dbReference type="SMART" id="SM00849">
    <property type="entry name" value="Lactamase_B"/>
    <property type="match status" value="1"/>
</dbReference>
<dbReference type="EC" id="3.5.2.6" evidence="5"/>
<dbReference type="PANTHER" id="PTHR42951:SF22">
    <property type="entry name" value="METALLO BETA-LACTAMASE SUPERFAMILY LIPOPROTEIN"/>
    <property type="match status" value="1"/>
</dbReference>
<evidence type="ECO:0000256" key="11">
    <source>
        <dbReference type="ARBA" id="ARBA00023251"/>
    </source>
</evidence>
<dbReference type="GO" id="GO:0046677">
    <property type="term" value="P:response to antibiotic"/>
    <property type="evidence" value="ECO:0007669"/>
    <property type="project" value="UniProtKB-KW"/>
</dbReference>
<dbReference type="Pfam" id="PF00753">
    <property type="entry name" value="Lactamase_B"/>
    <property type="match status" value="1"/>
</dbReference>
<name>A0A7X1KMB5_9SPHN</name>
<evidence type="ECO:0000256" key="9">
    <source>
        <dbReference type="ARBA" id="ARBA00022801"/>
    </source>
</evidence>
<evidence type="ECO:0000256" key="7">
    <source>
        <dbReference type="ARBA" id="ARBA00022729"/>
    </source>
</evidence>
<dbReference type="RefSeq" id="WP_185664754.1">
    <property type="nucleotide sequence ID" value="NZ_JACLAW010000009.1"/>
</dbReference>
<feature type="chain" id="PRO_5031044986" description="beta-lactamase" evidence="12">
    <location>
        <begin position="23"/>
        <end position="366"/>
    </location>
</feature>
<dbReference type="Gene3D" id="3.60.15.10">
    <property type="entry name" value="Ribonuclease Z/Hydroxyacylglutathione hydrolase-like"/>
    <property type="match status" value="1"/>
</dbReference>
<dbReference type="InterPro" id="IPR036866">
    <property type="entry name" value="RibonucZ/Hydroxyglut_hydro"/>
</dbReference>
<dbReference type="AlphaFoldDB" id="A0A7X1KMB5"/>
<feature type="signal peptide" evidence="12">
    <location>
        <begin position="1"/>
        <end position="22"/>
    </location>
</feature>
<comment type="similarity">
    <text evidence="4">Belongs to the metallo-beta-lactamase superfamily. Class-B beta-lactamase family.</text>
</comment>
<evidence type="ECO:0000256" key="8">
    <source>
        <dbReference type="ARBA" id="ARBA00022764"/>
    </source>
</evidence>
<keyword evidence="15" id="KW-1185">Reference proteome</keyword>
<accession>A0A7X1KMB5</accession>
<dbReference type="GO" id="GO:0008270">
    <property type="term" value="F:zinc ion binding"/>
    <property type="evidence" value="ECO:0007669"/>
    <property type="project" value="InterPro"/>
</dbReference>
<keyword evidence="6" id="KW-0479">Metal-binding</keyword>
<evidence type="ECO:0000256" key="3">
    <source>
        <dbReference type="ARBA" id="ARBA00004418"/>
    </source>
</evidence>
<dbReference type="EMBL" id="JACLAW010000009">
    <property type="protein sequence ID" value="MBC2666461.1"/>
    <property type="molecule type" value="Genomic_DNA"/>
</dbReference>
<evidence type="ECO:0000256" key="2">
    <source>
        <dbReference type="ARBA" id="ARBA00001947"/>
    </source>
</evidence>
<keyword evidence="7 12" id="KW-0732">Signal</keyword>
<reference evidence="14 15" key="1">
    <citation type="submission" date="2020-08" db="EMBL/GenBank/DDBJ databases">
        <title>The genome sequence of type strain Novosphingobium flavum NBRC 111647.</title>
        <authorList>
            <person name="Liu Y."/>
        </authorList>
    </citation>
    <scope>NUCLEOTIDE SEQUENCE [LARGE SCALE GENOMIC DNA]</scope>
    <source>
        <strain evidence="14 15">NBRC 111647</strain>
    </source>
</reference>
<keyword evidence="8" id="KW-0574">Periplasm</keyword>
<comment type="catalytic activity">
    <reaction evidence="1">
        <text>a beta-lactam + H2O = a substituted beta-amino acid</text>
        <dbReference type="Rhea" id="RHEA:20401"/>
        <dbReference type="ChEBI" id="CHEBI:15377"/>
        <dbReference type="ChEBI" id="CHEBI:35627"/>
        <dbReference type="ChEBI" id="CHEBI:140347"/>
        <dbReference type="EC" id="3.5.2.6"/>
    </reaction>
</comment>
<comment type="cofactor">
    <cofactor evidence="2">
        <name>Zn(2+)</name>
        <dbReference type="ChEBI" id="CHEBI:29105"/>
    </cofactor>
</comment>
<dbReference type="CDD" id="cd16280">
    <property type="entry name" value="metallo-hydrolase-like_MBL-fold"/>
    <property type="match status" value="1"/>
</dbReference>
<dbReference type="InterPro" id="IPR001018">
    <property type="entry name" value="Beta-lactamase_class-B_CS"/>
</dbReference>
<evidence type="ECO:0000256" key="4">
    <source>
        <dbReference type="ARBA" id="ARBA00005250"/>
    </source>
</evidence>
<evidence type="ECO:0000313" key="14">
    <source>
        <dbReference type="EMBL" id="MBC2666461.1"/>
    </source>
</evidence>
<protein>
    <recommendedName>
        <fullName evidence="5">beta-lactamase</fullName>
        <ecNumber evidence="5">3.5.2.6</ecNumber>
    </recommendedName>
</protein>
<dbReference type="PANTHER" id="PTHR42951">
    <property type="entry name" value="METALLO-BETA-LACTAMASE DOMAIN-CONTAINING"/>
    <property type="match status" value="1"/>
</dbReference>
<proteinExistence type="inferred from homology"/>
<comment type="subcellular location">
    <subcellularLocation>
        <location evidence="3">Periplasm</location>
    </subcellularLocation>
</comment>
<dbReference type="PROSITE" id="PS00743">
    <property type="entry name" value="BETA_LACTAMASE_B_1"/>
    <property type="match status" value="1"/>
</dbReference>